<name>A0ABM3EC88_SALSA</name>
<evidence type="ECO:0000313" key="3">
    <source>
        <dbReference type="Proteomes" id="UP001652741"/>
    </source>
</evidence>
<protein>
    <submittedName>
        <fullName evidence="4">Uncharacterized protein isoform X1</fullName>
    </submittedName>
</protein>
<dbReference type="Proteomes" id="UP001652741">
    <property type="component" value="Unplaced"/>
</dbReference>
<sequence>MCAKYLTPPLEVLLDPGESSMRSIPGDSQDPASPLSPHHPGGETESNTMRGEEILEDVDLESNDANKIITFKDNLLNFDPDEATSTLDNFVEDIPAMANEEEPGETNEEVEVTTGADNSESGLEAWKIGAISAAVFLVLETIVIIVYVLKCRDKTNSSPARLCEEGRVEVETGTALCNEDTLPAGDEECQQIAVLDPWELDPSQTQQQLQQEEDEVEMKDLQLTSIEDLANRPVDPSHDVQTSVL</sequence>
<evidence type="ECO:0000256" key="1">
    <source>
        <dbReference type="SAM" id="MobiDB-lite"/>
    </source>
</evidence>
<evidence type="ECO:0000256" key="2">
    <source>
        <dbReference type="SAM" id="Phobius"/>
    </source>
</evidence>
<proteinExistence type="predicted"/>
<organism evidence="3 4">
    <name type="scientific">Salmo salar</name>
    <name type="common">Atlantic salmon</name>
    <dbReference type="NCBI Taxonomy" id="8030"/>
    <lineage>
        <taxon>Eukaryota</taxon>
        <taxon>Metazoa</taxon>
        <taxon>Chordata</taxon>
        <taxon>Craniata</taxon>
        <taxon>Vertebrata</taxon>
        <taxon>Euteleostomi</taxon>
        <taxon>Actinopterygii</taxon>
        <taxon>Neopterygii</taxon>
        <taxon>Teleostei</taxon>
        <taxon>Protacanthopterygii</taxon>
        <taxon>Salmoniformes</taxon>
        <taxon>Salmonidae</taxon>
        <taxon>Salmoninae</taxon>
        <taxon>Salmo</taxon>
    </lineage>
</organism>
<keyword evidence="2" id="KW-1133">Transmembrane helix</keyword>
<feature type="region of interest" description="Disordered" evidence="1">
    <location>
        <begin position="1"/>
        <end position="53"/>
    </location>
</feature>
<keyword evidence="2" id="KW-0812">Transmembrane</keyword>
<keyword evidence="2" id="KW-0472">Membrane</keyword>
<accession>A0ABM3EC88</accession>
<gene>
    <name evidence="4" type="primary">LOC123733254</name>
</gene>
<evidence type="ECO:0000313" key="4">
    <source>
        <dbReference type="RefSeq" id="XP_045568651.1"/>
    </source>
</evidence>
<keyword evidence="3" id="KW-1185">Reference proteome</keyword>
<dbReference type="GeneID" id="123733254"/>
<reference evidence="4" key="1">
    <citation type="submission" date="2025-08" db="UniProtKB">
        <authorList>
            <consortium name="RefSeq"/>
        </authorList>
    </citation>
    <scope>IDENTIFICATION</scope>
</reference>
<dbReference type="RefSeq" id="XP_045568651.1">
    <property type="nucleotide sequence ID" value="XM_045712695.1"/>
</dbReference>
<feature type="transmembrane region" description="Helical" evidence="2">
    <location>
        <begin position="128"/>
        <end position="149"/>
    </location>
</feature>